<gene>
    <name evidence="2" type="ORF">BVC80_1333g4</name>
</gene>
<evidence type="ECO:0000313" key="3">
    <source>
        <dbReference type="Proteomes" id="UP000195402"/>
    </source>
</evidence>
<evidence type="ECO:0000313" key="2">
    <source>
        <dbReference type="EMBL" id="OVA15289.1"/>
    </source>
</evidence>
<reference evidence="2 3" key="1">
    <citation type="journal article" date="2017" name="Mol. Plant">
        <title>The Genome of Medicinal Plant Macleaya cordata Provides New Insights into Benzylisoquinoline Alkaloids Metabolism.</title>
        <authorList>
            <person name="Liu X."/>
            <person name="Liu Y."/>
            <person name="Huang P."/>
            <person name="Ma Y."/>
            <person name="Qing Z."/>
            <person name="Tang Q."/>
            <person name="Cao H."/>
            <person name="Cheng P."/>
            <person name="Zheng Y."/>
            <person name="Yuan Z."/>
            <person name="Zhou Y."/>
            <person name="Liu J."/>
            <person name="Tang Z."/>
            <person name="Zhuo Y."/>
            <person name="Zhang Y."/>
            <person name="Yu L."/>
            <person name="Huang J."/>
            <person name="Yang P."/>
            <person name="Peng Q."/>
            <person name="Zhang J."/>
            <person name="Jiang W."/>
            <person name="Zhang Z."/>
            <person name="Lin K."/>
            <person name="Ro D.K."/>
            <person name="Chen X."/>
            <person name="Xiong X."/>
            <person name="Shang Y."/>
            <person name="Huang S."/>
            <person name="Zeng J."/>
        </authorList>
    </citation>
    <scope>NUCLEOTIDE SEQUENCE [LARGE SCALE GENOMIC DNA]</scope>
    <source>
        <strain evidence="3">cv. BLH2017</strain>
        <tissue evidence="2">Root</tissue>
    </source>
</reference>
<dbReference type="PANTHER" id="PTHR31286">
    <property type="entry name" value="GLYCINE-RICH CELL WALL STRUCTURAL PROTEIN 1.8-LIKE"/>
    <property type="match status" value="1"/>
</dbReference>
<dbReference type="OrthoDB" id="1707487at2759"/>
<keyword evidence="3" id="KW-1185">Reference proteome</keyword>
<dbReference type="InParanoid" id="A0A200QXT9"/>
<comment type="caution">
    <text evidence="2">The sequence shown here is derived from an EMBL/GenBank/DDBJ whole genome shotgun (WGS) entry which is preliminary data.</text>
</comment>
<evidence type="ECO:0000256" key="1">
    <source>
        <dbReference type="SAM" id="Phobius"/>
    </source>
</evidence>
<dbReference type="AlphaFoldDB" id="A0A200QXT9"/>
<keyword evidence="1" id="KW-0472">Membrane</keyword>
<name>A0A200QXT9_MACCD</name>
<feature type="transmembrane region" description="Helical" evidence="1">
    <location>
        <begin position="55"/>
        <end position="75"/>
    </location>
</feature>
<keyword evidence="1" id="KW-0812">Transmembrane</keyword>
<organism evidence="2 3">
    <name type="scientific">Macleaya cordata</name>
    <name type="common">Five-seeded plume-poppy</name>
    <name type="synonym">Bocconia cordata</name>
    <dbReference type="NCBI Taxonomy" id="56857"/>
    <lineage>
        <taxon>Eukaryota</taxon>
        <taxon>Viridiplantae</taxon>
        <taxon>Streptophyta</taxon>
        <taxon>Embryophyta</taxon>
        <taxon>Tracheophyta</taxon>
        <taxon>Spermatophyta</taxon>
        <taxon>Magnoliopsida</taxon>
        <taxon>Ranunculales</taxon>
        <taxon>Papaveraceae</taxon>
        <taxon>Papaveroideae</taxon>
        <taxon>Macleaya</taxon>
    </lineage>
</organism>
<protein>
    <submittedName>
        <fullName evidence="2">Uncharacterized protein</fullName>
    </submittedName>
</protein>
<dbReference type="InterPro" id="IPR040256">
    <property type="entry name" value="At4g02000-like"/>
</dbReference>
<accession>A0A200QXT9</accession>
<dbReference type="EMBL" id="MVGT01000847">
    <property type="protein sequence ID" value="OVA15289.1"/>
    <property type="molecule type" value="Genomic_DNA"/>
</dbReference>
<proteinExistence type="predicted"/>
<dbReference type="Proteomes" id="UP000195402">
    <property type="component" value="Unassembled WGS sequence"/>
</dbReference>
<dbReference type="PANTHER" id="PTHR31286:SF167">
    <property type="entry name" value="OS09G0268800 PROTEIN"/>
    <property type="match status" value="1"/>
</dbReference>
<sequence length="108" mass="12319">MEVVFDGSPWSFNDDPLVIECCDPDRLPYKYLFDSVEFWIQLHGLPVHYLTPRSIAPIASHIGVVIPILLVDTALWGRYARVRVRVNITRPLRQCISVTLPSSKVCLI</sequence>
<keyword evidence="1" id="KW-1133">Transmembrane helix</keyword>